<dbReference type="SUPFAM" id="SSF52540">
    <property type="entry name" value="P-loop containing nucleoside triphosphate hydrolases"/>
    <property type="match status" value="1"/>
</dbReference>
<accession>A0A8J7W9S1</accession>
<dbReference type="PANTHER" id="PTHR43581:SF4">
    <property type="entry name" value="ATP_GTP PHOSPHATASE"/>
    <property type="match status" value="1"/>
</dbReference>
<dbReference type="InterPro" id="IPR041685">
    <property type="entry name" value="AAA_GajA/Old/RecF-like"/>
</dbReference>
<evidence type="ECO:0000313" key="3">
    <source>
        <dbReference type="EMBL" id="MBR1368808.1"/>
    </source>
</evidence>
<reference evidence="3" key="1">
    <citation type="submission" date="2014-12" db="EMBL/GenBank/DDBJ databases">
        <authorList>
            <person name="Huang H.-H."/>
            <person name="Chen S.-C."/>
            <person name="Lai M.-C."/>
        </authorList>
    </citation>
    <scope>NUCLEOTIDE SEQUENCE</scope>
    <source>
        <strain evidence="3">K1F9705b</strain>
    </source>
</reference>
<comment type="caution">
    <text evidence="3">The sequence shown here is derived from an EMBL/GenBank/DDBJ whole genome shotgun (WGS) entry which is preliminary data.</text>
</comment>
<dbReference type="PANTHER" id="PTHR43581">
    <property type="entry name" value="ATP/GTP PHOSPHATASE"/>
    <property type="match status" value="1"/>
</dbReference>
<organism evidence="3 4">
    <name type="scientific">Methanocalculus chunghsingensis</name>
    <dbReference type="NCBI Taxonomy" id="156457"/>
    <lineage>
        <taxon>Archaea</taxon>
        <taxon>Methanobacteriati</taxon>
        <taxon>Methanobacteriota</taxon>
        <taxon>Stenosarchaea group</taxon>
        <taxon>Methanomicrobia</taxon>
        <taxon>Methanomicrobiales</taxon>
        <taxon>Methanocalculaceae</taxon>
        <taxon>Methanocalculus</taxon>
    </lineage>
</organism>
<evidence type="ECO:0000313" key="4">
    <source>
        <dbReference type="Proteomes" id="UP000730161"/>
    </source>
</evidence>
<dbReference type="InterPro" id="IPR027417">
    <property type="entry name" value="P-loop_NTPase"/>
</dbReference>
<dbReference type="EMBL" id="JWHL01000004">
    <property type="protein sequence ID" value="MBR1368808.1"/>
    <property type="molecule type" value="Genomic_DNA"/>
</dbReference>
<dbReference type="PIRSF" id="PIRSF029347">
    <property type="entry name" value="RecF"/>
    <property type="match status" value="1"/>
</dbReference>
<gene>
    <name evidence="3" type="ORF">RJ53_04495</name>
</gene>
<dbReference type="Proteomes" id="UP000730161">
    <property type="component" value="Unassembled WGS sequence"/>
</dbReference>
<dbReference type="Gene3D" id="3.40.50.300">
    <property type="entry name" value="P-loop containing nucleotide triphosphate hydrolases"/>
    <property type="match status" value="1"/>
</dbReference>
<protein>
    <recommendedName>
        <fullName evidence="2">Endonuclease GajA/Old nuclease/RecF-like AAA domain-containing protein</fullName>
    </recommendedName>
</protein>
<feature type="domain" description="Endonuclease GajA/Old nuclease/RecF-like AAA" evidence="2">
    <location>
        <begin position="13"/>
        <end position="386"/>
    </location>
</feature>
<dbReference type="Pfam" id="PF13175">
    <property type="entry name" value="AAA_15"/>
    <property type="match status" value="1"/>
</dbReference>
<dbReference type="InterPro" id="IPR051396">
    <property type="entry name" value="Bact_Antivir_Def_Nuclease"/>
</dbReference>
<name>A0A8J7W9S1_9EURY</name>
<evidence type="ECO:0000256" key="1">
    <source>
        <dbReference type="SAM" id="MobiDB-lite"/>
    </source>
</evidence>
<dbReference type="InterPro" id="IPR014555">
    <property type="entry name" value="RecF-like"/>
</dbReference>
<feature type="region of interest" description="Disordered" evidence="1">
    <location>
        <begin position="155"/>
        <end position="175"/>
    </location>
</feature>
<sequence>MEKYNIFHHMNDIHEVSIKNYRAIDEISFTPKRINILVGPNNSGKSSVLESIALLKSSENRCEDSLGIYVLGEIIKKYSMKYLFHNLEKTIEISCKDMCITLRYYSEGYPKDTSGSHIRDYFNEIIQDHFNQPDTIHRIRSRFFQDRKYADNPQWKHQVRRDGSSPLDSKPRFDHDERDERFGMYITGLEKKIESVLYHTKKIVFSGFLKGSPALLYVILDKENRDDIQQQEEVFDFMRYQMKSFHEIQSPLHTSTGFVSDYDTGSQSGRLDDLHDEVVRRNLIVESHNRIISKIPYIEDIRKTDEGMYVSLSGQERTIPLASMGDGFKSMLRIFYLSVLAKNGVITLEEPELSLHPGYIEMLAEAIIFCSKETQFFISTHSNDLIQSLLEVADQNTCLDSIQIIKMHPRLDAHTIEIEEIPGGEALDDIETIRIDLRGI</sequence>
<dbReference type="AlphaFoldDB" id="A0A8J7W9S1"/>
<evidence type="ECO:0000259" key="2">
    <source>
        <dbReference type="Pfam" id="PF13175"/>
    </source>
</evidence>
<proteinExistence type="predicted"/>
<keyword evidence="4" id="KW-1185">Reference proteome</keyword>